<organism evidence="2 3">
    <name type="scientific">Sphaeramia orbicularis</name>
    <name type="common">orbiculate cardinalfish</name>
    <dbReference type="NCBI Taxonomy" id="375764"/>
    <lineage>
        <taxon>Eukaryota</taxon>
        <taxon>Metazoa</taxon>
        <taxon>Chordata</taxon>
        <taxon>Craniata</taxon>
        <taxon>Vertebrata</taxon>
        <taxon>Euteleostomi</taxon>
        <taxon>Actinopterygii</taxon>
        <taxon>Neopterygii</taxon>
        <taxon>Teleostei</taxon>
        <taxon>Neoteleostei</taxon>
        <taxon>Acanthomorphata</taxon>
        <taxon>Gobiaria</taxon>
        <taxon>Kurtiformes</taxon>
        <taxon>Apogonoidei</taxon>
        <taxon>Apogonidae</taxon>
        <taxon>Apogoninae</taxon>
        <taxon>Sphaeramia</taxon>
    </lineage>
</organism>
<reference evidence="2" key="3">
    <citation type="submission" date="2025-09" db="UniProtKB">
        <authorList>
            <consortium name="Ensembl"/>
        </authorList>
    </citation>
    <scope>IDENTIFICATION</scope>
</reference>
<dbReference type="Proteomes" id="UP000472271">
    <property type="component" value="Chromosome 2"/>
</dbReference>
<sequence length="122" mass="14014">MVTISDVHGDQESWCGDEDELKTPETDVRDWKELIVTDVFTARLKKKKKEDRNRVRLFVTPDALSSHNQHHNPENKQHRQPYFAQAGGVTVRHPVKHTTKSGDKTRILIRLLADKYSALCPG</sequence>
<accession>A0A673BJ95</accession>
<name>A0A673BJ95_9TELE</name>
<feature type="region of interest" description="Disordered" evidence="1">
    <location>
        <begin position="60"/>
        <end position="79"/>
    </location>
</feature>
<evidence type="ECO:0000313" key="3">
    <source>
        <dbReference type="Proteomes" id="UP000472271"/>
    </source>
</evidence>
<keyword evidence="3" id="KW-1185">Reference proteome</keyword>
<dbReference type="Ensembl" id="ENSSORT00005042897.1">
    <property type="protein sequence ID" value="ENSSORP00005041825.1"/>
    <property type="gene ID" value="ENSSORG00005019422.1"/>
</dbReference>
<evidence type="ECO:0000256" key="1">
    <source>
        <dbReference type="SAM" id="MobiDB-lite"/>
    </source>
</evidence>
<feature type="region of interest" description="Disordered" evidence="1">
    <location>
        <begin position="1"/>
        <end position="24"/>
    </location>
</feature>
<dbReference type="InParanoid" id="A0A673BJ95"/>
<proteinExistence type="predicted"/>
<dbReference type="AlphaFoldDB" id="A0A673BJ95"/>
<reference evidence="2" key="1">
    <citation type="submission" date="2019-06" db="EMBL/GenBank/DDBJ databases">
        <authorList>
            <consortium name="Wellcome Sanger Institute Data Sharing"/>
        </authorList>
    </citation>
    <scope>NUCLEOTIDE SEQUENCE [LARGE SCALE GENOMIC DNA]</scope>
</reference>
<evidence type="ECO:0000313" key="2">
    <source>
        <dbReference type="Ensembl" id="ENSSORP00005041825.1"/>
    </source>
</evidence>
<reference evidence="2" key="2">
    <citation type="submission" date="2025-08" db="UniProtKB">
        <authorList>
            <consortium name="Ensembl"/>
        </authorList>
    </citation>
    <scope>IDENTIFICATION</scope>
</reference>
<protein>
    <submittedName>
        <fullName evidence="2">Uncharacterized protein</fullName>
    </submittedName>
</protein>